<evidence type="ECO:0000313" key="9">
    <source>
        <dbReference type="Proteomes" id="UP000064249"/>
    </source>
</evidence>
<evidence type="ECO:0000256" key="2">
    <source>
        <dbReference type="ARBA" id="ARBA00022475"/>
    </source>
</evidence>
<gene>
    <name evidence="8" type="ORF">XD73_0257</name>
</gene>
<name>A0A124FN54_9CHLR</name>
<evidence type="ECO:0000256" key="6">
    <source>
        <dbReference type="SAM" id="MobiDB-lite"/>
    </source>
</evidence>
<keyword evidence="4 7" id="KW-1133">Transmembrane helix</keyword>
<evidence type="ECO:0000256" key="1">
    <source>
        <dbReference type="ARBA" id="ARBA00004236"/>
    </source>
</evidence>
<feature type="compositionally biased region" description="Basic and acidic residues" evidence="6">
    <location>
        <begin position="38"/>
        <end position="51"/>
    </location>
</feature>
<evidence type="ECO:0008006" key="10">
    <source>
        <dbReference type="Google" id="ProtNLM"/>
    </source>
</evidence>
<reference evidence="8 9" key="1">
    <citation type="journal article" date="2015" name="MBio">
        <title>Genome-Resolved Metagenomic Analysis Reveals Roles for Candidate Phyla and Other Microbial Community Members in Biogeochemical Transformations in Oil Reservoirs.</title>
        <authorList>
            <person name="Hu P."/>
            <person name="Tom L."/>
            <person name="Singh A."/>
            <person name="Thomas B.C."/>
            <person name="Baker B.J."/>
            <person name="Piceno Y.M."/>
            <person name="Andersen G.L."/>
            <person name="Banfield J.F."/>
        </authorList>
    </citation>
    <scope>NUCLEOTIDE SEQUENCE [LARGE SCALE GENOMIC DNA]</scope>
    <source>
        <strain evidence="8">46_16</strain>
    </source>
</reference>
<dbReference type="GO" id="GO:0005886">
    <property type="term" value="C:plasma membrane"/>
    <property type="evidence" value="ECO:0007669"/>
    <property type="project" value="UniProtKB-SubCell"/>
</dbReference>
<feature type="transmembrane region" description="Helical" evidence="7">
    <location>
        <begin position="7"/>
        <end position="29"/>
    </location>
</feature>
<comment type="caution">
    <text evidence="8">The sequence shown here is derived from an EMBL/GenBank/DDBJ whole genome shotgun (WGS) entry which is preliminary data.</text>
</comment>
<dbReference type="GO" id="GO:0036376">
    <property type="term" value="P:sodium ion export across plasma membrane"/>
    <property type="evidence" value="ECO:0007669"/>
    <property type="project" value="InterPro"/>
</dbReference>
<feature type="region of interest" description="Disordered" evidence="6">
    <location>
        <begin position="89"/>
        <end position="110"/>
    </location>
</feature>
<proteinExistence type="predicted"/>
<evidence type="ECO:0000256" key="5">
    <source>
        <dbReference type="ARBA" id="ARBA00023136"/>
    </source>
</evidence>
<feature type="region of interest" description="Disordered" evidence="6">
    <location>
        <begin position="38"/>
        <end position="57"/>
    </location>
</feature>
<evidence type="ECO:0000256" key="7">
    <source>
        <dbReference type="SAM" id="Phobius"/>
    </source>
</evidence>
<evidence type="ECO:0000256" key="3">
    <source>
        <dbReference type="ARBA" id="ARBA00022692"/>
    </source>
</evidence>
<dbReference type="AlphaFoldDB" id="A0A124FN54"/>
<protein>
    <recommendedName>
        <fullName evidence="10">Oxaloacetate decarboxylase gamma chain</fullName>
    </recommendedName>
</protein>
<organism evidence="8 9">
    <name type="scientific">Anaerolinea thermophila</name>
    <dbReference type="NCBI Taxonomy" id="167964"/>
    <lineage>
        <taxon>Bacteria</taxon>
        <taxon>Bacillati</taxon>
        <taxon>Chloroflexota</taxon>
        <taxon>Anaerolineae</taxon>
        <taxon>Anaerolineales</taxon>
        <taxon>Anaerolineaceae</taxon>
        <taxon>Anaerolinea</taxon>
    </lineage>
</organism>
<keyword evidence="3 7" id="KW-0812">Transmembrane</keyword>
<comment type="subcellular location">
    <subcellularLocation>
        <location evidence="1">Cell membrane</location>
    </subcellularLocation>
</comment>
<dbReference type="Proteomes" id="UP000064249">
    <property type="component" value="Unassembled WGS sequence"/>
</dbReference>
<evidence type="ECO:0000313" key="8">
    <source>
        <dbReference type="EMBL" id="KUK46853.1"/>
    </source>
</evidence>
<dbReference type="Pfam" id="PF04277">
    <property type="entry name" value="OAD_gamma"/>
    <property type="match status" value="1"/>
</dbReference>
<sequence length="110" mass="12044">MTDMQKALMISGIGIVLVFAGILILWGIMELLVRVTTKKETPTENKSKESQPTKQTLPIKQAAAAAAVAAAICMQNTTIVSAPRSQHEALSPWQSLHRGRSYQQQTKQVK</sequence>
<dbReference type="EMBL" id="LGFU01000005">
    <property type="protein sequence ID" value="KUK46853.1"/>
    <property type="molecule type" value="Genomic_DNA"/>
</dbReference>
<keyword evidence="5 7" id="KW-0472">Membrane</keyword>
<accession>A0A124FN54</accession>
<keyword evidence="2" id="KW-1003">Cell membrane</keyword>
<evidence type="ECO:0000256" key="4">
    <source>
        <dbReference type="ARBA" id="ARBA00022989"/>
    </source>
</evidence>
<dbReference type="GO" id="GO:0015081">
    <property type="term" value="F:sodium ion transmembrane transporter activity"/>
    <property type="evidence" value="ECO:0007669"/>
    <property type="project" value="InterPro"/>
</dbReference>
<feature type="compositionally biased region" description="Polar residues" evidence="6">
    <location>
        <begin position="101"/>
        <end position="110"/>
    </location>
</feature>
<dbReference type="InterPro" id="IPR005899">
    <property type="entry name" value="Na_pump_deCOase"/>
</dbReference>